<evidence type="ECO:0000259" key="4">
    <source>
        <dbReference type="Pfam" id="PF12802"/>
    </source>
</evidence>
<keyword evidence="3" id="KW-0804">Transcription</keyword>
<gene>
    <name evidence="5" type="ORF">GCM10010191_22780</name>
</gene>
<dbReference type="InterPro" id="IPR052362">
    <property type="entry name" value="HTH-GbsR_regulator"/>
</dbReference>
<feature type="domain" description="HTH marR-type" evidence="4">
    <location>
        <begin position="31"/>
        <end position="88"/>
    </location>
</feature>
<name>A0ABN3IS51_9ACTN</name>
<sequence length="168" mass="19221">MTQMTPPERDEEAVSQFVETFAALLSDAGWQRMSARVFMALMTHDSGAMTASELAERLQVSPAAVSGAVRYLGRLDLVTRERQPGTRRDIYRVRNDAWHDAVMGRDPVLTQWEARLSEAADLLGPETPAGRRFTESVEFFMFLQQELGGMMERWRAHRDELRAKYDPR</sequence>
<evidence type="ECO:0000256" key="1">
    <source>
        <dbReference type="ARBA" id="ARBA00023015"/>
    </source>
</evidence>
<protein>
    <submittedName>
        <fullName evidence="5">MarR family transcriptional regulator</fullName>
    </submittedName>
</protein>
<evidence type="ECO:0000313" key="6">
    <source>
        <dbReference type="Proteomes" id="UP001501231"/>
    </source>
</evidence>
<proteinExistence type="predicted"/>
<evidence type="ECO:0000256" key="2">
    <source>
        <dbReference type="ARBA" id="ARBA00023125"/>
    </source>
</evidence>
<dbReference type="InterPro" id="IPR011991">
    <property type="entry name" value="ArsR-like_HTH"/>
</dbReference>
<dbReference type="Gene3D" id="1.10.10.10">
    <property type="entry name" value="Winged helix-like DNA-binding domain superfamily/Winged helix DNA-binding domain"/>
    <property type="match status" value="1"/>
</dbReference>
<dbReference type="CDD" id="cd00090">
    <property type="entry name" value="HTH_ARSR"/>
    <property type="match status" value="1"/>
</dbReference>
<dbReference type="PANTHER" id="PTHR38465">
    <property type="entry name" value="HTH-TYPE TRANSCRIPTIONAL REGULATOR MJ1563-RELATED"/>
    <property type="match status" value="1"/>
</dbReference>
<accession>A0ABN3IS51</accession>
<reference evidence="5 6" key="1">
    <citation type="journal article" date="2019" name="Int. J. Syst. Evol. Microbiol.">
        <title>The Global Catalogue of Microorganisms (GCM) 10K type strain sequencing project: providing services to taxonomists for standard genome sequencing and annotation.</title>
        <authorList>
            <consortium name="The Broad Institute Genomics Platform"/>
            <consortium name="The Broad Institute Genome Sequencing Center for Infectious Disease"/>
            <person name="Wu L."/>
            <person name="Ma J."/>
        </authorList>
    </citation>
    <scope>NUCLEOTIDE SEQUENCE [LARGE SCALE GENOMIC DNA]</scope>
    <source>
        <strain evidence="5 6">JCM 3325</strain>
    </source>
</reference>
<dbReference type="SUPFAM" id="SSF46785">
    <property type="entry name" value="Winged helix' DNA-binding domain"/>
    <property type="match status" value="1"/>
</dbReference>
<comment type="caution">
    <text evidence="5">The sequence shown here is derived from an EMBL/GenBank/DDBJ whole genome shotgun (WGS) entry which is preliminary data.</text>
</comment>
<keyword evidence="1" id="KW-0805">Transcription regulation</keyword>
<evidence type="ECO:0000256" key="3">
    <source>
        <dbReference type="ARBA" id="ARBA00023163"/>
    </source>
</evidence>
<dbReference type="Pfam" id="PF12802">
    <property type="entry name" value="MarR_2"/>
    <property type="match status" value="1"/>
</dbReference>
<dbReference type="InterPro" id="IPR000835">
    <property type="entry name" value="HTH_MarR-typ"/>
</dbReference>
<organism evidence="5 6">
    <name type="scientific">Actinomadura vinacea</name>
    <dbReference type="NCBI Taxonomy" id="115336"/>
    <lineage>
        <taxon>Bacteria</taxon>
        <taxon>Bacillati</taxon>
        <taxon>Actinomycetota</taxon>
        <taxon>Actinomycetes</taxon>
        <taxon>Streptosporangiales</taxon>
        <taxon>Thermomonosporaceae</taxon>
        <taxon>Actinomadura</taxon>
    </lineage>
</organism>
<keyword evidence="6" id="KW-1185">Reference proteome</keyword>
<dbReference type="InterPro" id="IPR036388">
    <property type="entry name" value="WH-like_DNA-bd_sf"/>
</dbReference>
<dbReference type="EMBL" id="BAAARW010000008">
    <property type="protein sequence ID" value="GAA2412675.1"/>
    <property type="molecule type" value="Genomic_DNA"/>
</dbReference>
<evidence type="ECO:0000313" key="5">
    <source>
        <dbReference type="EMBL" id="GAA2412675.1"/>
    </source>
</evidence>
<dbReference type="Proteomes" id="UP001501231">
    <property type="component" value="Unassembled WGS sequence"/>
</dbReference>
<dbReference type="InterPro" id="IPR036390">
    <property type="entry name" value="WH_DNA-bd_sf"/>
</dbReference>
<keyword evidence="2" id="KW-0238">DNA-binding</keyword>
<dbReference type="PANTHER" id="PTHR38465:SF2">
    <property type="entry name" value="HTH-TYPE TRANSCRIPTIONAL REGULATOR MMPR5"/>
    <property type="match status" value="1"/>
</dbReference>